<evidence type="ECO:0008006" key="12">
    <source>
        <dbReference type="Google" id="ProtNLM"/>
    </source>
</evidence>
<dbReference type="SUPFAM" id="SSF46785">
    <property type="entry name" value="Winged helix' DNA-binding domain"/>
    <property type="match status" value="1"/>
</dbReference>
<gene>
    <name evidence="10" type="ORF">BB559_006435</name>
</gene>
<keyword evidence="5 6" id="KW-0539">Nucleus</keyword>
<dbReference type="PRINTS" id="PR00053">
    <property type="entry name" value="FORKHEAD"/>
</dbReference>
<evidence type="ECO:0000256" key="3">
    <source>
        <dbReference type="ARBA" id="ARBA00023125"/>
    </source>
</evidence>
<dbReference type="InterPro" id="IPR036388">
    <property type="entry name" value="WH-like_DNA-bd_sf"/>
</dbReference>
<dbReference type="Gene3D" id="1.10.10.10">
    <property type="entry name" value="Winged helix-like DNA-binding domain superfamily/Winged helix DNA-binding domain"/>
    <property type="match status" value="1"/>
</dbReference>
<feature type="compositionally biased region" description="Polar residues" evidence="7">
    <location>
        <begin position="300"/>
        <end position="316"/>
    </location>
</feature>
<dbReference type="GO" id="GO:0000978">
    <property type="term" value="F:RNA polymerase II cis-regulatory region sequence-specific DNA binding"/>
    <property type="evidence" value="ECO:0007669"/>
    <property type="project" value="TreeGrafter"/>
</dbReference>
<dbReference type="EMBL" id="MBFT01000865">
    <property type="protein sequence ID" value="PVU86679.1"/>
    <property type="molecule type" value="Genomic_DNA"/>
</dbReference>
<evidence type="ECO:0000313" key="11">
    <source>
        <dbReference type="Proteomes" id="UP000245699"/>
    </source>
</evidence>
<evidence type="ECO:0000256" key="7">
    <source>
        <dbReference type="SAM" id="MobiDB-lite"/>
    </source>
</evidence>
<feature type="compositionally biased region" description="Polar residues" evidence="7">
    <location>
        <begin position="1"/>
        <end position="11"/>
    </location>
</feature>
<dbReference type="GO" id="GO:0000981">
    <property type="term" value="F:DNA-binding transcription factor activity, RNA polymerase II-specific"/>
    <property type="evidence" value="ECO:0007669"/>
    <property type="project" value="TreeGrafter"/>
</dbReference>
<sequence>MNFPKYSSQYYHSPPASHIDLYPDPQIDTSSRSSNTEETSPFHQNSSSFPSHNQFEYSPPTTPLSPNYSNLHPDSDELIPQRSSPPTQNYPNPLSNKTEPSQRFVQAYAKLEAPDFSYYIKELSVSIGRHTNSSTNTHLDLGPSKTISRKHAIISYNYIHQNFELQVLGKNGCFYNTIYAPQGTIIALNNRSLISIGEHEFTFLLPESAYTDHDDFMITPPSPYFNSGYNDRYNLATITPQRLNLNYPNRMNTSISNTSPTRHKTLEYAPNTPSSPTQTPTSAQTYRRTSTSDKHLPTILPSSDSPTKQKSRNSSDIPGLSKSLKKLETAEKPPYSYASLIAQAIISSQDQKLTLNGIYSFIMKSYSYYRKSNTSWQNSIRHNLSLNKAFVKLQRNSNEPGKGAYWCIDDNYKKQFIDGVYKRMKRSKKTSP</sequence>
<accession>A0A2T9Y2V0</accession>
<dbReference type="CDD" id="cd22701">
    <property type="entry name" value="FHA_FKH1-like"/>
    <property type="match status" value="1"/>
</dbReference>
<dbReference type="GO" id="GO:0005634">
    <property type="term" value="C:nucleus"/>
    <property type="evidence" value="ECO:0007669"/>
    <property type="project" value="UniProtKB-SubCell"/>
</dbReference>
<keyword evidence="3 6" id="KW-0238">DNA-binding</keyword>
<dbReference type="PROSITE" id="PS00658">
    <property type="entry name" value="FORK_HEAD_2"/>
    <property type="match status" value="1"/>
</dbReference>
<comment type="caution">
    <text evidence="10">The sequence shown here is derived from an EMBL/GenBank/DDBJ whole genome shotgun (WGS) entry which is preliminary data.</text>
</comment>
<evidence type="ECO:0000256" key="6">
    <source>
        <dbReference type="PROSITE-ProRule" id="PRU00089"/>
    </source>
</evidence>
<evidence type="ECO:0000256" key="4">
    <source>
        <dbReference type="ARBA" id="ARBA00023163"/>
    </source>
</evidence>
<dbReference type="InterPro" id="IPR001766">
    <property type="entry name" value="Fork_head_dom"/>
</dbReference>
<name>A0A2T9Y2V0_9FUNG</name>
<keyword evidence="4" id="KW-0804">Transcription</keyword>
<evidence type="ECO:0000259" key="9">
    <source>
        <dbReference type="PROSITE" id="PS50039"/>
    </source>
</evidence>
<feature type="compositionally biased region" description="Low complexity" evidence="7">
    <location>
        <begin position="269"/>
        <end position="285"/>
    </location>
</feature>
<feature type="domain" description="FHA" evidence="8">
    <location>
        <begin position="125"/>
        <end position="180"/>
    </location>
</feature>
<evidence type="ECO:0000313" key="10">
    <source>
        <dbReference type="EMBL" id="PVU86679.1"/>
    </source>
</evidence>
<dbReference type="PANTHER" id="PTHR45881:SF1">
    <property type="entry name" value="FORK HEAD PROTEIN HOMOLOG 2"/>
    <property type="match status" value="1"/>
</dbReference>
<feature type="compositionally biased region" description="Low complexity" evidence="7">
    <location>
        <begin position="29"/>
        <end position="39"/>
    </location>
</feature>
<dbReference type="PROSITE" id="PS00657">
    <property type="entry name" value="FORK_HEAD_1"/>
    <property type="match status" value="1"/>
</dbReference>
<dbReference type="OrthoDB" id="5954824at2759"/>
<proteinExistence type="predicted"/>
<dbReference type="AlphaFoldDB" id="A0A2T9Y2V0"/>
<feature type="domain" description="Fork-head" evidence="9">
    <location>
        <begin position="332"/>
        <end position="426"/>
    </location>
</feature>
<dbReference type="PANTHER" id="PTHR45881">
    <property type="entry name" value="CHECKPOINT SUPPRESSOR 1-LIKE, ISOFORM A-RELATED"/>
    <property type="match status" value="1"/>
</dbReference>
<feature type="compositionally biased region" description="Polar residues" evidence="7">
    <location>
        <begin position="246"/>
        <end position="260"/>
    </location>
</feature>
<feature type="compositionally biased region" description="Polar residues" evidence="7">
    <location>
        <begin position="81"/>
        <end position="99"/>
    </location>
</feature>
<evidence type="ECO:0000256" key="1">
    <source>
        <dbReference type="ARBA" id="ARBA00004123"/>
    </source>
</evidence>
<dbReference type="InterPro" id="IPR008984">
    <property type="entry name" value="SMAD_FHA_dom_sf"/>
</dbReference>
<evidence type="ECO:0000256" key="2">
    <source>
        <dbReference type="ARBA" id="ARBA00023015"/>
    </source>
</evidence>
<feature type="DNA-binding region" description="Fork-head" evidence="6">
    <location>
        <begin position="332"/>
        <end position="426"/>
    </location>
</feature>
<dbReference type="Proteomes" id="UP000245699">
    <property type="component" value="Unassembled WGS sequence"/>
</dbReference>
<dbReference type="FunFam" id="1.10.10.10:FF:000030">
    <property type="entry name" value="Forkhead box protein K2"/>
    <property type="match status" value="1"/>
</dbReference>
<organism evidence="10 11">
    <name type="scientific">Furculomyces boomerangus</name>
    <dbReference type="NCBI Taxonomy" id="61424"/>
    <lineage>
        <taxon>Eukaryota</taxon>
        <taxon>Fungi</taxon>
        <taxon>Fungi incertae sedis</taxon>
        <taxon>Zoopagomycota</taxon>
        <taxon>Kickxellomycotina</taxon>
        <taxon>Harpellomycetes</taxon>
        <taxon>Harpellales</taxon>
        <taxon>Harpellaceae</taxon>
        <taxon>Furculomyces</taxon>
    </lineage>
</organism>
<keyword evidence="2" id="KW-0805">Transcription regulation</keyword>
<evidence type="ECO:0000256" key="5">
    <source>
        <dbReference type="ARBA" id="ARBA00023242"/>
    </source>
</evidence>
<dbReference type="SUPFAM" id="SSF49879">
    <property type="entry name" value="SMAD/FHA domain"/>
    <property type="match status" value="1"/>
</dbReference>
<dbReference type="InterPro" id="IPR000253">
    <property type="entry name" value="FHA_dom"/>
</dbReference>
<dbReference type="SMART" id="SM00339">
    <property type="entry name" value="FH"/>
    <property type="match status" value="1"/>
</dbReference>
<dbReference type="Pfam" id="PF00250">
    <property type="entry name" value="Forkhead"/>
    <property type="match status" value="1"/>
</dbReference>
<feature type="compositionally biased region" description="Polar residues" evidence="7">
    <location>
        <begin position="41"/>
        <end position="56"/>
    </location>
</feature>
<dbReference type="InterPro" id="IPR030456">
    <property type="entry name" value="TF_fork_head_CS_2"/>
</dbReference>
<dbReference type="InterPro" id="IPR018122">
    <property type="entry name" value="TF_fork_head_CS_1"/>
</dbReference>
<dbReference type="PROSITE" id="PS50039">
    <property type="entry name" value="FORK_HEAD_3"/>
    <property type="match status" value="1"/>
</dbReference>
<keyword evidence="11" id="KW-1185">Reference proteome</keyword>
<feature type="region of interest" description="Disordered" evidence="7">
    <location>
        <begin position="246"/>
        <end position="320"/>
    </location>
</feature>
<dbReference type="PROSITE" id="PS50006">
    <property type="entry name" value="FHA_DOMAIN"/>
    <property type="match status" value="1"/>
</dbReference>
<comment type="subcellular location">
    <subcellularLocation>
        <location evidence="1 6">Nucleus</location>
    </subcellularLocation>
</comment>
<dbReference type="Gene3D" id="2.60.200.20">
    <property type="match status" value="1"/>
</dbReference>
<dbReference type="Pfam" id="PF00498">
    <property type="entry name" value="FHA"/>
    <property type="match status" value="1"/>
</dbReference>
<dbReference type="InterPro" id="IPR036390">
    <property type="entry name" value="WH_DNA-bd_sf"/>
</dbReference>
<feature type="region of interest" description="Disordered" evidence="7">
    <location>
        <begin position="1"/>
        <end position="99"/>
    </location>
</feature>
<dbReference type="STRING" id="61424.A0A2T9Y2V0"/>
<evidence type="ECO:0000259" key="8">
    <source>
        <dbReference type="PROSITE" id="PS50006"/>
    </source>
</evidence>
<dbReference type="SMART" id="SM00240">
    <property type="entry name" value="FHA"/>
    <property type="match status" value="1"/>
</dbReference>
<reference evidence="10 11" key="1">
    <citation type="journal article" date="2018" name="MBio">
        <title>Comparative Genomics Reveals the Core Gene Toolbox for the Fungus-Insect Symbiosis.</title>
        <authorList>
            <person name="Wang Y."/>
            <person name="Stata M."/>
            <person name="Wang W."/>
            <person name="Stajich J.E."/>
            <person name="White M.M."/>
            <person name="Moncalvo J.M."/>
        </authorList>
    </citation>
    <scope>NUCLEOTIDE SEQUENCE [LARGE SCALE GENOMIC DNA]</scope>
    <source>
        <strain evidence="10 11">AUS-77-4</strain>
    </source>
</reference>
<protein>
    <recommendedName>
        <fullName evidence="12">Fork-head domain-containing protein</fullName>
    </recommendedName>
</protein>